<protein>
    <submittedName>
        <fullName evidence="1">CD1845 family protein</fullName>
    </submittedName>
</protein>
<dbReference type="EMBL" id="JAQLWO010000014">
    <property type="protein sequence ID" value="MDB7906944.1"/>
    <property type="molecule type" value="Genomic_DNA"/>
</dbReference>
<dbReference type="AlphaFoldDB" id="A0AAW6C836"/>
<comment type="caution">
    <text evidence="1">The sequence shown here is derived from an EMBL/GenBank/DDBJ whole genome shotgun (WGS) entry which is preliminary data.</text>
</comment>
<sequence>MRFLLKLLFAPILAVLAVVTWFFVFVVSLSSGILCIPAAILGFFGLFIIFVDSVSYGVGLLVIAFLISPYGLPMLATWLLAKLHVLRYAIQDRIYG</sequence>
<dbReference type="RefSeq" id="WP_256293001.1">
    <property type="nucleotide sequence ID" value="NZ_JAQLWN010000017.1"/>
</dbReference>
<reference evidence="1" key="1">
    <citation type="submission" date="2023-01" db="EMBL/GenBank/DDBJ databases">
        <title>Human gut microbiome strain richness.</title>
        <authorList>
            <person name="Chen-Liaw A."/>
        </authorList>
    </citation>
    <scope>NUCLEOTIDE SEQUENCE</scope>
    <source>
        <strain evidence="1">2225st1_A6_2225SCRN_200828</strain>
    </source>
</reference>
<accession>A0AAW6C836</accession>
<gene>
    <name evidence="1" type="ORF">PND83_13220</name>
</gene>
<dbReference type="InterPro" id="IPR043753">
    <property type="entry name" value="DUF5699"/>
</dbReference>
<dbReference type="Pfam" id="PF18956">
    <property type="entry name" value="DUF5699"/>
    <property type="match status" value="1"/>
</dbReference>
<dbReference type="Proteomes" id="UP001211006">
    <property type="component" value="Unassembled WGS sequence"/>
</dbReference>
<evidence type="ECO:0000313" key="2">
    <source>
        <dbReference type="Proteomes" id="UP001211006"/>
    </source>
</evidence>
<name>A0AAW6C836_FLAPL</name>
<proteinExistence type="predicted"/>
<evidence type="ECO:0000313" key="1">
    <source>
        <dbReference type="EMBL" id="MDB7906944.1"/>
    </source>
</evidence>
<organism evidence="1 2">
    <name type="scientific">Flavonifractor plautii</name>
    <name type="common">Fusobacterium plautii</name>
    <dbReference type="NCBI Taxonomy" id="292800"/>
    <lineage>
        <taxon>Bacteria</taxon>
        <taxon>Bacillati</taxon>
        <taxon>Bacillota</taxon>
        <taxon>Clostridia</taxon>
        <taxon>Eubacteriales</taxon>
        <taxon>Oscillospiraceae</taxon>
        <taxon>Flavonifractor</taxon>
    </lineage>
</organism>